<name>A0A2K8SH38_9NOSO</name>
<evidence type="ECO:0000256" key="1">
    <source>
        <dbReference type="SAM" id="Phobius"/>
    </source>
</evidence>
<evidence type="ECO:0000313" key="2">
    <source>
        <dbReference type="EMBL" id="AUB34784.1"/>
    </source>
</evidence>
<organism evidence="2 3">
    <name type="scientific">Nostoc flagelliforme CCNUN1</name>
    <dbReference type="NCBI Taxonomy" id="2038116"/>
    <lineage>
        <taxon>Bacteria</taxon>
        <taxon>Bacillati</taxon>
        <taxon>Cyanobacteriota</taxon>
        <taxon>Cyanophyceae</taxon>
        <taxon>Nostocales</taxon>
        <taxon>Nostocaceae</taxon>
        <taxon>Nostoc</taxon>
    </lineage>
</organism>
<gene>
    <name evidence="2" type="ORF">COO91_00615</name>
</gene>
<keyword evidence="1" id="KW-0472">Membrane</keyword>
<sequence length="45" mass="5414">MSKERFFGVLLIFTTVLVFSAWVTVHHVYLLKMIHSIYLKVLERF</sequence>
<dbReference type="AlphaFoldDB" id="A0A2K8SH38"/>
<protein>
    <submittedName>
        <fullName evidence="2">Uncharacterized protein</fullName>
    </submittedName>
</protein>
<proteinExistence type="predicted"/>
<keyword evidence="3" id="KW-1185">Reference proteome</keyword>
<dbReference type="Proteomes" id="UP000232003">
    <property type="component" value="Chromosome"/>
</dbReference>
<dbReference type="KEGG" id="nfl:COO91_00615"/>
<keyword evidence="1" id="KW-0812">Transmembrane</keyword>
<accession>A0A2K8SH38</accession>
<evidence type="ECO:0000313" key="3">
    <source>
        <dbReference type="Proteomes" id="UP000232003"/>
    </source>
</evidence>
<reference evidence="2 3" key="1">
    <citation type="submission" date="2017-11" db="EMBL/GenBank/DDBJ databases">
        <title>Complete genome of a free-living desiccation-tolerant cyanobacterium and its photosynthetic adaptation to extreme terrestrial habitat.</title>
        <authorList>
            <person name="Shang J."/>
        </authorList>
    </citation>
    <scope>NUCLEOTIDE SEQUENCE [LARGE SCALE GENOMIC DNA]</scope>
    <source>
        <strain evidence="2 3">CCNUN1</strain>
    </source>
</reference>
<keyword evidence="1" id="KW-1133">Transmembrane helix</keyword>
<dbReference type="EMBL" id="CP024785">
    <property type="protein sequence ID" value="AUB34784.1"/>
    <property type="molecule type" value="Genomic_DNA"/>
</dbReference>
<feature type="transmembrane region" description="Helical" evidence="1">
    <location>
        <begin position="6"/>
        <end position="30"/>
    </location>
</feature>